<accession>A0ABC9TPL8</accession>
<sequence length="42" mass="4855">MDDYLYKIFDAVVIGGALSVSLLFLYAIVDFLCSLYFRKKDK</sequence>
<keyword evidence="1" id="KW-1133">Transmembrane helix</keyword>
<proteinExistence type="predicted"/>
<evidence type="ECO:0000313" key="2">
    <source>
        <dbReference type="EMBL" id="EPI11778.1"/>
    </source>
</evidence>
<comment type="caution">
    <text evidence="2">The sequence shown here is derived from an EMBL/GenBank/DDBJ whole genome shotgun (WGS) entry which is preliminary data.</text>
</comment>
<evidence type="ECO:0000256" key="1">
    <source>
        <dbReference type="SAM" id="Phobius"/>
    </source>
</evidence>
<dbReference type="AlphaFoldDB" id="A0ABC9TPL8"/>
<feature type="transmembrane region" description="Helical" evidence="1">
    <location>
        <begin position="12"/>
        <end position="37"/>
    </location>
</feature>
<keyword evidence="1" id="KW-0472">Membrane</keyword>
<evidence type="ECO:0000313" key="3">
    <source>
        <dbReference type="Proteomes" id="UP000015750"/>
    </source>
</evidence>
<dbReference type="EMBL" id="ATIR01000007">
    <property type="protein sequence ID" value="EPI11778.1"/>
    <property type="molecule type" value="Genomic_DNA"/>
</dbReference>
<dbReference type="Proteomes" id="UP000015750">
    <property type="component" value="Unassembled WGS sequence"/>
</dbReference>
<protein>
    <submittedName>
        <fullName evidence="2">Uncharacterized protein</fullName>
    </submittedName>
</protein>
<organism evidence="2 3">
    <name type="scientific">Enterococcus faecalis RP2S-4</name>
    <dbReference type="NCBI Taxonomy" id="1244145"/>
    <lineage>
        <taxon>Bacteria</taxon>
        <taxon>Bacillati</taxon>
        <taxon>Bacillota</taxon>
        <taxon>Bacilli</taxon>
        <taxon>Lactobacillales</taxon>
        <taxon>Enterococcaceae</taxon>
        <taxon>Enterococcus</taxon>
    </lineage>
</organism>
<keyword evidence="1" id="KW-0812">Transmembrane</keyword>
<name>A0ABC9TPL8_ENTFL</name>
<reference evidence="2 3" key="1">
    <citation type="submission" date="2013-06" db="EMBL/GenBank/DDBJ databases">
        <authorList>
            <person name="Weinstock G."/>
            <person name="Sodergren E."/>
            <person name="Lobos E.A."/>
            <person name="Fulton L."/>
            <person name="Fulton R."/>
            <person name="Courtney L."/>
            <person name="Fronick C."/>
            <person name="O'Laughlin M."/>
            <person name="Godfrey J."/>
            <person name="Wilson R.M."/>
            <person name="Miner T."/>
            <person name="Farmer C."/>
            <person name="Delehaunty K."/>
            <person name="Cordes M."/>
            <person name="Minx P."/>
            <person name="Tomlinson C."/>
            <person name="Chen J."/>
            <person name="Wollam A."/>
            <person name="Pepin K.H."/>
            <person name="Bhonagiri V."/>
            <person name="Zhang X."/>
            <person name="Warren W."/>
            <person name="Mitreva M."/>
            <person name="Mardis E.R."/>
            <person name="Wilson R.K."/>
        </authorList>
    </citation>
    <scope>NUCLEOTIDE SEQUENCE [LARGE SCALE GENOMIC DNA]</scope>
    <source>
        <strain evidence="2 3">RP2S-4</strain>
    </source>
</reference>
<gene>
    <name evidence="2" type="ORF">D358_00191</name>
</gene>